<comment type="caution">
    <text evidence="2">The sequence shown here is derived from an EMBL/GenBank/DDBJ whole genome shotgun (WGS) entry which is preliminary data.</text>
</comment>
<evidence type="ECO:0000313" key="3">
    <source>
        <dbReference type="Proteomes" id="UP001140091"/>
    </source>
</evidence>
<dbReference type="AlphaFoldDB" id="A0A9W8IYJ4"/>
<feature type="compositionally biased region" description="Acidic residues" evidence="1">
    <location>
        <begin position="170"/>
        <end position="179"/>
    </location>
</feature>
<keyword evidence="3" id="KW-1185">Reference proteome</keyword>
<reference evidence="2" key="1">
    <citation type="submission" date="2022-06" db="EMBL/GenBank/DDBJ databases">
        <title>Genome Sequence of Candolleomyces eurysporus.</title>
        <authorList>
            <person name="Buettner E."/>
        </authorList>
    </citation>
    <scope>NUCLEOTIDE SEQUENCE</scope>
    <source>
        <strain evidence="2">VTCC 930004</strain>
    </source>
</reference>
<protein>
    <submittedName>
        <fullName evidence="2">Uncharacterized protein</fullName>
    </submittedName>
</protein>
<accession>A0A9W8IYJ4</accession>
<evidence type="ECO:0000256" key="1">
    <source>
        <dbReference type="SAM" id="MobiDB-lite"/>
    </source>
</evidence>
<feature type="non-terminal residue" evidence="2">
    <location>
        <position position="1"/>
    </location>
</feature>
<gene>
    <name evidence="2" type="ORF">H1R20_g14027</name>
</gene>
<dbReference type="EMBL" id="JANBPK010001433">
    <property type="protein sequence ID" value="KAJ2923069.1"/>
    <property type="molecule type" value="Genomic_DNA"/>
</dbReference>
<dbReference type="Proteomes" id="UP001140091">
    <property type="component" value="Unassembled WGS sequence"/>
</dbReference>
<sequence length="213" mass="23068">MPLETQQSFLGDPGFNATGTGNFADPVDTSSSHLFAELAEQMVIDGFEFSTDLQAGSTTKGPLTVEDLFAQVFGDIPLVPASDISEEDLHQMLANLCATCETAESNATAALDGNVDTADLDLFDVNVPLPPGFYEEMVKKLYLDNPSLLNKHQDTSGSIEELLEWPNEDSEMAQEDEMTDSLATSPSSRPEEGLAIHSPRPVRTYAHRSVLSI</sequence>
<dbReference type="OrthoDB" id="10350676at2759"/>
<evidence type="ECO:0000313" key="2">
    <source>
        <dbReference type="EMBL" id="KAJ2923069.1"/>
    </source>
</evidence>
<proteinExistence type="predicted"/>
<feature type="region of interest" description="Disordered" evidence="1">
    <location>
        <begin position="170"/>
        <end position="200"/>
    </location>
</feature>
<organism evidence="2 3">
    <name type="scientific">Candolleomyces eurysporus</name>
    <dbReference type="NCBI Taxonomy" id="2828524"/>
    <lineage>
        <taxon>Eukaryota</taxon>
        <taxon>Fungi</taxon>
        <taxon>Dikarya</taxon>
        <taxon>Basidiomycota</taxon>
        <taxon>Agaricomycotina</taxon>
        <taxon>Agaricomycetes</taxon>
        <taxon>Agaricomycetidae</taxon>
        <taxon>Agaricales</taxon>
        <taxon>Agaricineae</taxon>
        <taxon>Psathyrellaceae</taxon>
        <taxon>Candolleomyces</taxon>
    </lineage>
</organism>
<name>A0A9W8IYJ4_9AGAR</name>